<dbReference type="InterPro" id="IPR036291">
    <property type="entry name" value="NAD(P)-bd_dom_sf"/>
</dbReference>
<dbReference type="PANTHER" id="PTHR43669:SF12">
    <property type="entry name" value="BLR5618 PROTEIN"/>
    <property type="match status" value="1"/>
</dbReference>
<reference evidence="3 4" key="2">
    <citation type="submission" date="2019-09" db="EMBL/GenBank/DDBJ databases">
        <authorList>
            <person name="Mazur A."/>
        </authorList>
    </citation>
    <scope>NUCLEOTIDE SEQUENCE [LARGE SCALE GENOMIC DNA]</scope>
    <source>
        <strain evidence="3 4">3729k</strain>
    </source>
</reference>
<accession>A0A5B2ZAE3</accession>
<protein>
    <submittedName>
        <fullName evidence="3">SDR family NAD(P)-dependent oxidoreductase</fullName>
    </submittedName>
</protein>
<dbReference type="SUPFAM" id="SSF51735">
    <property type="entry name" value="NAD(P)-binding Rossmann-fold domains"/>
    <property type="match status" value="1"/>
</dbReference>
<dbReference type="CDD" id="cd05233">
    <property type="entry name" value="SDR_c"/>
    <property type="match status" value="1"/>
</dbReference>
<organism evidence="3 4">
    <name type="scientific">Arenimonas fontis</name>
    <dbReference type="NCBI Taxonomy" id="2608255"/>
    <lineage>
        <taxon>Bacteria</taxon>
        <taxon>Pseudomonadati</taxon>
        <taxon>Pseudomonadota</taxon>
        <taxon>Gammaproteobacteria</taxon>
        <taxon>Lysobacterales</taxon>
        <taxon>Lysobacteraceae</taxon>
        <taxon>Arenimonas</taxon>
    </lineage>
</organism>
<dbReference type="InterPro" id="IPR002347">
    <property type="entry name" value="SDR_fam"/>
</dbReference>
<comment type="caution">
    <text evidence="3">The sequence shown here is derived from an EMBL/GenBank/DDBJ whole genome shotgun (WGS) entry which is preliminary data.</text>
</comment>
<dbReference type="PANTHER" id="PTHR43669">
    <property type="entry name" value="5-KETO-D-GLUCONATE 5-REDUCTASE"/>
    <property type="match status" value="1"/>
</dbReference>
<evidence type="ECO:0000256" key="1">
    <source>
        <dbReference type="ARBA" id="ARBA00006484"/>
    </source>
</evidence>
<evidence type="ECO:0000256" key="2">
    <source>
        <dbReference type="ARBA" id="ARBA00023002"/>
    </source>
</evidence>
<sequence>MNPSPRNATLHGTPVVVIGATGHIGRGVVAALLEAGTPVLAVARDATRLAELRMGTGPDPRLGVIPASLASDAEGEELAAVLRAFRRPLGGVVVCLSGPRQRGRLIEQPADFLERTLNENVTPVLVAARHLVPLLAAAGKGLPFLVIGGPAADVPWAGYGQHSVAAAAQRMLLRVLHDELAGEPVRVQQLVIGSPVCSGRHDEPACPEWPSALDVGHQVCIALADAHSHEAVRRLFPSPRPSATPPTAATNPT</sequence>
<proteinExistence type="inferred from homology"/>
<evidence type="ECO:0000313" key="4">
    <source>
        <dbReference type="Proteomes" id="UP000322165"/>
    </source>
</evidence>
<keyword evidence="4" id="KW-1185">Reference proteome</keyword>
<name>A0A5B2ZAE3_9GAMM</name>
<dbReference type="Gene3D" id="3.40.50.720">
    <property type="entry name" value="NAD(P)-binding Rossmann-like Domain"/>
    <property type="match status" value="1"/>
</dbReference>
<gene>
    <name evidence="3" type="ORF">F0415_10940</name>
</gene>
<dbReference type="Pfam" id="PF00106">
    <property type="entry name" value="adh_short"/>
    <property type="match status" value="1"/>
</dbReference>
<comment type="similarity">
    <text evidence="1">Belongs to the short-chain dehydrogenases/reductases (SDR) family.</text>
</comment>
<dbReference type="AlphaFoldDB" id="A0A5B2ZAE3"/>
<dbReference type="Proteomes" id="UP000322165">
    <property type="component" value="Unassembled WGS sequence"/>
</dbReference>
<dbReference type="EMBL" id="VUOD01000010">
    <property type="protein sequence ID" value="KAA2284122.1"/>
    <property type="molecule type" value="Genomic_DNA"/>
</dbReference>
<keyword evidence="2" id="KW-0560">Oxidoreductase</keyword>
<reference evidence="3 4" key="1">
    <citation type="submission" date="2019-09" db="EMBL/GenBank/DDBJ databases">
        <title>Arenimonas chukotkensis sp. nov., a bacterium isolated from Chukotka hot spring, Arctic region, Russia.</title>
        <authorList>
            <person name="Zayulina K.S."/>
            <person name="Prokofeva M.I."/>
            <person name="Elcheninov A.G."/>
            <person name="Novikov A."/>
            <person name="Kochetkova T.V."/>
            <person name="Kublanov I.V."/>
        </authorList>
    </citation>
    <scope>NUCLEOTIDE SEQUENCE [LARGE SCALE GENOMIC DNA]</scope>
    <source>
        <strain evidence="3 4">3729k</strain>
    </source>
</reference>
<dbReference type="RefSeq" id="WP_149861263.1">
    <property type="nucleotide sequence ID" value="NZ_VUOD01000010.1"/>
</dbReference>
<dbReference type="GO" id="GO:0016491">
    <property type="term" value="F:oxidoreductase activity"/>
    <property type="evidence" value="ECO:0007669"/>
    <property type="project" value="UniProtKB-KW"/>
</dbReference>
<evidence type="ECO:0000313" key="3">
    <source>
        <dbReference type="EMBL" id="KAA2284122.1"/>
    </source>
</evidence>